<evidence type="ECO:0000313" key="9">
    <source>
        <dbReference type="Proteomes" id="UP000325105"/>
    </source>
</evidence>
<evidence type="ECO:0000256" key="6">
    <source>
        <dbReference type="ARBA" id="ARBA00023136"/>
    </source>
</evidence>
<dbReference type="GO" id="GO:0005886">
    <property type="term" value="C:plasma membrane"/>
    <property type="evidence" value="ECO:0007669"/>
    <property type="project" value="UniProtKB-SubCell"/>
</dbReference>
<dbReference type="GO" id="GO:0042158">
    <property type="term" value="P:lipoprotein biosynthetic process"/>
    <property type="evidence" value="ECO:0007669"/>
    <property type="project" value="UniProtKB-UniRule"/>
</dbReference>
<dbReference type="EMBL" id="VNHX01000002">
    <property type="protein sequence ID" value="TYP97729.1"/>
    <property type="molecule type" value="Genomic_DNA"/>
</dbReference>
<evidence type="ECO:0000256" key="2">
    <source>
        <dbReference type="ARBA" id="ARBA00022475"/>
    </source>
</evidence>
<comment type="caution">
    <text evidence="8">The sequence shown here is derived from an EMBL/GenBank/DDBJ whole genome shotgun (WGS) entry which is preliminary data.</text>
</comment>
<dbReference type="AlphaFoldDB" id="A0A5S5DSU0"/>
<keyword evidence="3 7" id="KW-0808">Transferase</keyword>
<name>A0A5S5DSU0_9SPHI</name>
<organism evidence="8 9">
    <name type="scientific">Sphingobacterium allocomposti</name>
    <dbReference type="NCBI Taxonomy" id="415956"/>
    <lineage>
        <taxon>Bacteria</taxon>
        <taxon>Pseudomonadati</taxon>
        <taxon>Bacteroidota</taxon>
        <taxon>Sphingobacteriia</taxon>
        <taxon>Sphingobacteriales</taxon>
        <taxon>Sphingobacteriaceae</taxon>
        <taxon>Sphingobacterium</taxon>
    </lineage>
</organism>
<dbReference type="EC" id="2.5.1.145" evidence="7"/>
<feature type="transmembrane region" description="Helical" evidence="7">
    <location>
        <begin position="154"/>
        <end position="174"/>
    </location>
</feature>
<comment type="pathway">
    <text evidence="7">Protein modification; lipoprotein biosynthesis (diacylglyceryl transfer).</text>
</comment>
<evidence type="ECO:0000256" key="1">
    <source>
        <dbReference type="ARBA" id="ARBA00007150"/>
    </source>
</evidence>
<proteinExistence type="inferred from homology"/>
<dbReference type="UniPathway" id="UPA00664"/>
<keyword evidence="4 7" id="KW-0812">Transmembrane</keyword>
<feature type="transmembrane region" description="Helical" evidence="7">
    <location>
        <begin position="121"/>
        <end position="142"/>
    </location>
</feature>
<feature type="transmembrane region" description="Helical" evidence="7">
    <location>
        <begin position="265"/>
        <end position="282"/>
    </location>
</feature>
<dbReference type="HAMAP" id="MF_01147">
    <property type="entry name" value="Lgt"/>
    <property type="match status" value="1"/>
</dbReference>
<dbReference type="NCBIfam" id="TIGR00544">
    <property type="entry name" value="lgt"/>
    <property type="match status" value="1"/>
</dbReference>
<dbReference type="PANTHER" id="PTHR30589:SF0">
    <property type="entry name" value="PHOSPHATIDYLGLYCEROL--PROLIPOPROTEIN DIACYLGLYCERYL TRANSFERASE"/>
    <property type="match status" value="1"/>
</dbReference>
<feature type="transmembrane region" description="Helical" evidence="7">
    <location>
        <begin position="75"/>
        <end position="101"/>
    </location>
</feature>
<keyword evidence="8" id="KW-0449">Lipoprotein</keyword>
<comment type="function">
    <text evidence="7">Catalyzes the transfer of the diacylglyceryl group from phosphatidylglycerol to the sulfhydryl group of the N-terminal cysteine of a prolipoprotein, the first step in the formation of mature lipoproteins.</text>
</comment>
<comment type="similarity">
    <text evidence="1 7">Belongs to the Lgt family.</text>
</comment>
<evidence type="ECO:0000313" key="8">
    <source>
        <dbReference type="EMBL" id="TYP97729.1"/>
    </source>
</evidence>
<evidence type="ECO:0000256" key="4">
    <source>
        <dbReference type="ARBA" id="ARBA00022692"/>
    </source>
</evidence>
<feature type="transmembrane region" description="Helical" evidence="7">
    <location>
        <begin position="228"/>
        <end position="245"/>
    </location>
</feature>
<evidence type="ECO:0000256" key="5">
    <source>
        <dbReference type="ARBA" id="ARBA00022989"/>
    </source>
</evidence>
<feature type="binding site" evidence="7">
    <location>
        <position position="169"/>
    </location>
    <ligand>
        <name>a 1,2-diacyl-sn-glycero-3-phospho-(1'-sn-glycerol)</name>
        <dbReference type="ChEBI" id="CHEBI:64716"/>
    </ligand>
</feature>
<keyword evidence="9" id="KW-1185">Reference proteome</keyword>
<keyword evidence="5 7" id="KW-1133">Transmembrane helix</keyword>
<gene>
    <name evidence="7" type="primary">lgt</name>
    <name evidence="8" type="ORF">BC792_102151</name>
</gene>
<dbReference type="PANTHER" id="PTHR30589">
    <property type="entry name" value="PROLIPOPROTEIN DIACYLGLYCERYL TRANSFERASE"/>
    <property type="match status" value="1"/>
</dbReference>
<dbReference type="GO" id="GO:0008961">
    <property type="term" value="F:phosphatidylglycerol-prolipoprotein diacylglyceryl transferase activity"/>
    <property type="evidence" value="ECO:0007669"/>
    <property type="project" value="UniProtKB-UniRule"/>
</dbReference>
<evidence type="ECO:0000256" key="3">
    <source>
        <dbReference type="ARBA" id="ARBA00022679"/>
    </source>
</evidence>
<reference evidence="8 9" key="1">
    <citation type="submission" date="2019-07" db="EMBL/GenBank/DDBJ databases">
        <title>Genomic Encyclopedia of Archaeal and Bacterial Type Strains, Phase II (KMG-II): from individual species to whole genera.</title>
        <authorList>
            <person name="Goeker M."/>
        </authorList>
    </citation>
    <scope>NUCLEOTIDE SEQUENCE [LARGE SCALE GENOMIC DNA]</scope>
    <source>
        <strain evidence="8 9">DSM 18850</strain>
    </source>
</reference>
<comment type="catalytic activity">
    <reaction evidence="7">
        <text>L-cysteinyl-[prolipoprotein] + a 1,2-diacyl-sn-glycero-3-phospho-(1'-sn-glycerol) = an S-1,2-diacyl-sn-glyceryl-L-cysteinyl-[prolipoprotein] + sn-glycerol 1-phosphate + H(+)</text>
        <dbReference type="Rhea" id="RHEA:56712"/>
        <dbReference type="Rhea" id="RHEA-COMP:14679"/>
        <dbReference type="Rhea" id="RHEA-COMP:14680"/>
        <dbReference type="ChEBI" id="CHEBI:15378"/>
        <dbReference type="ChEBI" id="CHEBI:29950"/>
        <dbReference type="ChEBI" id="CHEBI:57685"/>
        <dbReference type="ChEBI" id="CHEBI:64716"/>
        <dbReference type="ChEBI" id="CHEBI:140658"/>
        <dbReference type="EC" id="2.5.1.145"/>
    </reaction>
</comment>
<dbReference type="Pfam" id="PF01790">
    <property type="entry name" value="LGT"/>
    <property type="match status" value="1"/>
</dbReference>
<keyword evidence="6 7" id="KW-0472">Membrane</keyword>
<protein>
    <recommendedName>
        <fullName evidence="7">Phosphatidylglycerol--prolipoprotein diacylglyceryl transferase</fullName>
        <ecNumber evidence="7">2.5.1.145</ecNumber>
    </recommendedName>
</protein>
<feature type="transmembrane region" description="Helical" evidence="7">
    <location>
        <begin position="202"/>
        <end position="221"/>
    </location>
</feature>
<evidence type="ECO:0000256" key="7">
    <source>
        <dbReference type="HAMAP-Rule" id="MF_01147"/>
    </source>
</evidence>
<feature type="transmembrane region" description="Helical" evidence="7">
    <location>
        <begin position="40"/>
        <end position="63"/>
    </location>
</feature>
<comment type="subcellular location">
    <subcellularLocation>
        <location evidence="7">Cell membrane</location>
        <topology evidence="7">Multi-pass membrane protein</topology>
    </subcellularLocation>
</comment>
<accession>A0A5S5DSU0</accession>
<sequence length="290" mass="33199">MHINTNLSKFTGQFTTMISILTAIHWNIDPVIFEIGSFGLRYYALCFLAAFVVSYILMLNIFKKEGKSQELLDQLSIYIFLGTLIGARLGHCLFYEFDYYIQHPLEMILPFRMINGNFELTGFQGLASHGGAIGILTALWLFSRKTKTDFMWITDRLILVVPLAGAFVRLGNFFNSEIIGLPASVPWAVVFEKVDAVPRHPAQLYEALAYVVIFVILWTMYQRNRKPKAGYLFGVFLVLLFGARFALEFFKENQEAFEDGMKFNMGQLLSIPFMLGGLYLIFRKPKEISK</sequence>
<dbReference type="InterPro" id="IPR001640">
    <property type="entry name" value="Lgt"/>
</dbReference>
<keyword evidence="2 7" id="KW-1003">Cell membrane</keyword>
<dbReference type="Proteomes" id="UP000325105">
    <property type="component" value="Unassembled WGS sequence"/>
</dbReference>